<keyword evidence="1" id="KW-1133">Transmembrane helix</keyword>
<reference evidence="2 3" key="1">
    <citation type="submission" date="2021-04" db="EMBL/GenBank/DDBJ databases">
        <authorList>
            <person name="Rodrigo-Torres L."/>
            <person name="Arahal R. D."/>
            <person name="Lucena T."/>
        </authorList>
    </citation>
    <scope>NUCLEOTIDE SEQUENCE [LARGE SCALE GENOMIC DNA]</scope>
    <source>
        <strain evidence="2 3">CECT 9623</strain>
    </source>
</reference>
<feature type="transmembrane region" description="Helical" evidence="1">
    <location>
        <begin position="30"/>
        <end position="53"/>
    </location>
</feature>
<accession>A0ABM8UPS9</accession>
<keyword evidence="3" id="KW-1185">Reference proteome</keyword>
<protein>
    <submittedName>
        <fullName evidence="2">Uncharacterized protein</fullName>
    </submittedName>
</protein>
<gene>
    <name evidence="2" type="ORF">DYBT9623_02123</name>
</gene>
<organism evidence="2 3">
    <name type="scientific">Dyadobacter linearis</name>
    <dbReference type="NCBI Taxonomy" id="2823330"/>
    <lineage>
        <taxon>Bacteria</taxon>
        <taxon>Pseudomonadati</taxon>
        <taxon>Bacteroidota</taxon>
        <taxon>Cytophagia</taxon>
        <taxon>Cytophagales</taxon>
        <taxon>Spirosomataceae</taxon>
        <taxon>Dyadobacter</taxon>
    </lineage>
</organism>
<feature type="transmembrane region" description="Helical" evidence="1">
    <location>
        <begin position="65"/>
        <end position="86"/>
    </location>
</feature>
<proteinExistence type="predicted"/>
<keyword evidence="1" id="KW-0812">Transmembrane</keyword>
<evidence type="ECO:0000256" key="1">
    <source>
        <dbReference type="SAM" id="Phobius"/>
    </source>
</evidence>
<evidence type="ECO:0000313" key="2">
    <source>
        <dbReference type="EMBL" id="CAG5069387.1"/>
    </source>
</evidence>
<evidence type="ECO:0000313" key="3">
    <source>
        <dbReference type="Proteomes" id="UP000679725"/>
    </source>
</evidence>
<feature type="transmembrane region" description="Helical" evidence="1">
    <location>
        <begin position="106"/>
        <end position="124"/>
    </location>
</feature>
<dbReference type="EMBL" id="CAJRAU010000002">
    <property type="protein sequence ID" value="CAG5069387.1"/>
    <property type="molecule type" value="Genomic_DNA"/>
</dbReference>
<name>A0ABM8UPS9_9BACT</name>
<dbReference type="RefSeq" id="WP_215233461.1">
    <property type="nucleotide sequence ID" value="NZ_CAJRAU010000002.1"/>
</dbReference>
<dbReference type="Proteomes" id="UP000679725">
    <property type="component" value="Unassembled WGS sequence"/>
</dbReference>
<keyword evidence="1" id="KW-0472">Membrane</keyword>
<comment type="caution">
    <text evidence="2">The sequence shown here is derived from an EMBL/GenBank/DDBJ whole genome shotgun (WGS) entry which is preliminary data.</text>
</comment>
<sequence length="126" mass="14620">MEFVYRYYYTCFYLHQKTKGMPPDLAWARALQQIAAGLWCLYFGLLISISVLLDKVDSVKGGNGFLVVATGFIPAFFLYYFLFNVYEVCKETGRTPRSDFEITVGWKRFFWCSWLAAAIFPFIIGL</sequence>